<dbReference type="AlphaFoldDB" id="A0A7C5T0Q4"/>
<proteinExistence type="predicted"/>
<dbReference type="SUPFAM" id="SSF53067">
    <property type="entry name" value="Actin-like ATPase domain"/>
    <property type="match status" value="1"/>
</dbReference>
<dbReference type="InterPro" id="IPR043129">
    <property type="entry name" value="ATPase_NBD"/>
</dbReference>
<name>A0A7C5T0Q4_9AQUI</name>
<evidence type="ECO:0000313" key="1">
    <source>
        <dbReference type="EMBL" id="HHO74606.1"/>
    </source>
</evidence>
<gene>
    <name evidence="1" type="ORF">ENN04_08270</name>
</gene>
<protein>
    <recommendedName>
        <fullName evidence="2">GspL periplasmic domain-containing protein</fullName>
    </recommendedName>
</protein>
<dbReference type="Gene3D" id="3.30.420.40">
    <property type="match status" value="2"/>
</dbReference>
<reference evidence="1" key="1">
    <citation type="journal article" date="2020" name="mSystems">
        <title>Genome- and Community-Level Interaction Insights into Carbon Utilization and Element Cycling Functions of Hydrothermarchaeota in Hydrothermal Sediment.</title>
        <authorList>
            <person name="Zhou Z."/>
            <person name="Liu Y."/>
            <person name="Xu W."/>
            <person name="Pan J."/>
            <person name="Luo Z.H."/>
            <person name="Li M."/>
        </authorList>
    </citation>
    <scope>NUCLEOTIDE SEQUENCE [LARGE SCALE GENOMIC DNA]</scope>
    <source>
        <strain evidence="1">SpSt-114</strain>
    </source>
</reference>
<accession>A0A7C5T0Q4</accession>
<sequence length="379" mass="42692">MIYTGVDGKKSFSVNKSLLGRGWSPTQRLGKKICVVPSDHCFVKVEKAFSQKLSDLRDYYQLEVSEKFGQVKWDVSLHGDLAILGVYKNFEGEDCWDIDLEIFSLARVLHLLGVDGCMLDLGRRKSTLVCVENGILSRYRVLLRGGDYLNSLIDPEEPQKAERLKIEKGLELKEVEDGLKGILSNLRVDANTPTLLSGGGAKLKGLKELFGRLIENPYCQPEYTSAFGASLKYVVKTPYPDFVKRELSPQELRWAGFSLVGGLLLFGLAYFGTERLWSVEPLREKEKTEFKKLFPNAPLVGVREQVLSKANKEESFQLTQKLSELSTKLSPDLKIYSLEFSKDSLLVRGEGKEDVVRRLSPKSVKKTPAGTLEFELELR</sequence>
<evidence type="ECO:0008006" key="2">
    <source>
        <dbReference type="Google" id="ProtNLM"/>
    </source>
</evidence>
<comment type="caution">
    <text evidence="1">The sequence shown here is derived from an EMBL/GenBank/DDBJ whole genome shotgun (WGS) entry which is preliminary data.</text>
</comment>
<dbReference type="EMBL" id="DSAC01000103">
    <property type="protein sequence ID" value="HHO74606.1"/>
    <property type="molecule type" value="Genomic_DNA"/>
</dbReference>
<organism evidence="1">
    <name type="scientific">Thermocrinis ruber</name>
    <dbReference type="NCBI Taxonomy" id="75906"/>
    <lineage>
        <taxon>Bacteria</taxon>
        <taxon>Pseudomonadati</taxon>
        <taxon>Aquificota</taxon>
        <taxon>Aquificia</taxon>
        <taxon>Aquificales</taxon>
        <taxon>Aquificaceae</taxon>
        <taxon>Thermocrinis</taxon>
    </lineage>
</organism>